<dbReference type="NCBIfam" id="TIGR00042">
    <property type="entry name" value="RdgB/HAM1 family non-canonical purine NTP pyrophosphatase"/>
    <property type="match status" value="1"/>
</dbReference>
<comment type="catalytic activity">
    <reaction evidence="10">
        <text>ITP + H2O = IMP + diphosphate + H(+)</text>
        <dbReference type="Rhea" id="RHEA:29399"/>
        <dbReference type="ChEBI" id="CHEBI:15377"/>
        <dbReference type="ChEBI" id="CHEBI:15378"/>
        <dbReference type="ChEBI" id="CHEBI:33019"/>
        <dbReference type="ChEBI" id="CHEBI:58053"/>
        <dbReference type="ChEBI" id="CHEBI:61402"/>
        <dbReference type="EC" id="3.6.1.66"/>
    </reaction>
</comment>
<comment type="catalytic activity">
    <reaction evidence="9 10">
        <text>XTP + H2O = XMP + diphosphate + H(+)</text>
        <dbReference type="Rhea" id="RHEA:28610"/>
        <dbReference type="ChEBI" id="CHEBI:15377"/>
        <dbReference type="ChEBI" id="CHEBI:15378"/>
        <dbReference type="ChEBI" id="CHEBI:33019"/>
        <dbReference type="ChEBI" id="CHEBI:57464"/>
        <dbReference type="ChEBI" id="CHEBI:61314"/>
        <dbReference type="EC" id="3.6.1.66"/>
    </reaction>
</comment>
<evidence type="ECO:0000256" key="9">
    <source>
        <dbReference type="ARBA" id="ARBA00052017"/>
    </source>
</evidence>
<evidence type="ECO:0000256" key="8">
    <source>
        <dbReference type="ARBA" id="ARBA00051875"/>
    </source>
</evidence>
<comment type="cofactor">
    <cofactor evidence="10">
        <name>Mg(2+)</name>
        <dbReference type="ChEBI" id="CHEBI:18420"/>
    </cofactor>
    <text evidence="10">Binds 1 Mg(2+) ion per subunit.</text>
</comment>
<protein>
    <recommendedName>
        <fullName evidence="10">dITP/XTP pyrophosphatase</fullName>
        <ecNumber evidence="10">3.6.1.66</ecNumber>
    </recommendedName>
    <alternativeName>
        <fullName evidence="10">Non-canonical purine NTP pyrophosphatase</fullName>
    </alternativeName>
    <alternativeName>
        <fullName evidence="10">Non-standard purine NTP pyrophosphatase</fullName>
    </alternativeName>
    <alternativeName>
        <fullName evidence="10">Nucleoside-triphosphate diphosphatase</fullName>
    </alternativeName>
    <alternativeName>
        <fullName evidence="10">Nucleoside-triphosphate pyrophosphatase</fullName>
        <shortName evidence="10">NTPase</shortName>
    </alternativeName>
</protein>
<dbReference type="Gene3D" id="3.90.950.10">
    <property type="match status" value="1"/>
</dbReference>
<dbReference type="GO" id="GO:0046872">
    <property type="term" value="F:metal ion binding"/>
    <property type="evidence" value="ECO:0007669"/>
    <property type="project" value="UniProtKB-KW"/>
</dbReference>
<dbReference type="GO" id="GO:0009146">
    <property type="term" value="P:purine nucleoside triphosphate catabolic process"/>
    <property type="evidence" value="ECO:0007669"/>
    <property type="project" value="UniProtKB-UniRule"/>
</dbReference>
<dbReference type="InterPro" id="IPR029001">
    <property type="entry name" value="ITPase-like_fam"/>
</dbReference>
<dbReference type="GO" id="GO:0036222">
    <property type="term" value="F:XTP diphosphatase activity"/>
    <property type="evidence" value="ECO:0007669"/>
    <property type="project" value="UniProtKB-UniRule"/>
</dbReference>
<evidence type="ECO:0000256" key="1">
    <source>
        <dbReference type="ARBA" id="ARBA00008023"/>
    </source>
</evidence>
<dbReference type="InterPro" id="IPR020922">
    <property type="entry name" value="dITP/XTP_pyrophosphatase"/>
</dbReference>
<dbReference type="GO" id="GO:0005829">
    <property type="term" value="C:cytosol"/>
    <property type="evidence" value="ECO:0007669"/>
    <property type="project" value="TreeGrafter"/>
</dbReference>
<dbReference type="GO" id="GO:0009117">
    <property type="term" value="P:nucleotide metabolic process"/>
    <property type="evidence" value="ECO:0007669"/>
    <property type="project" value="UniProtKB-KW"/>
</dbReference>
<name>A0A1G6H3R2_9ACTN</name>
<keyword evidence="7 10" id="KW-0546">Nucleotide metabolism</keyword>
<keyword evidence="4 10" id="KW-0547">Nucleotide-binding</keyword>
<comment type="function">
    <text evidence="10">Pyrophosphatase that catalyzes the hydrolysis of nucleoside triphosphates to their monophosphate derivatives, with a high preference for the non-canonical purine nucleotides XTP (xanthosine triphosphate), dITP (deoxyinosine triphosphate) and ITP. Seems to function as a house-cleaning enzyme that removes non-canonical purine nucleotides from the nucleotide pool, thus preventing their incorporation into DNA/RNA and avoiding chromosomal lesions.</text>
</comment>
<keyword evidence="5 10" id="KW-0378">Hydrolase</keyword>
<evidence type="ECO:0000256" key="2">
    <source>
        <dbReference type="ARBA" id="ARBA00011738"/>
    </source>
</evidence>
<comment type="caution">
    <text evidence="10">Lacks conserved residue(s) required for the propagation of feature annotation.</text>
</comment>
<feature type="active site" description="Proton acceptor" evidence="10">
    <location>
        <position position="74"/>
    </location>
</feature>
<proteinExistence type="inferred from homology"/>
<dbReference type="GO" id="GO:0017111">
    <property type="term" value="F:ribonucleoside triphosphate phosphatase activity"/>
    <property type="evidence" value="ECO:0007669"/>
    <property type="project" value="InterPro"/>
</dbReference>
<comment type="similarity">
    <text evidence="1 10 11">Belongs to the HAM1 NTPase family.</text>
</comment>
<comment type="subunit">
    <text evidence="2 10">Homodimer.</text>
</comment>
<dbReference type="CDD" id="cd00515">
    <property type="entry name" value="HAM1"/>
    <property type="match status" value="1"/>
</dbReference>
<dbReference type="STRING" id="1577474.GA0111570_106146"/>
<keyword evidence="6 10" id="KW-0460">Magnesium</keyword>
<comment type="catalytic activity">
    <reaction evidence="8 10">
        <text>dITP + H2O = dIMP + diphosphate + H(+)</text>
        <dbReference type="Rhea" id="RHEA:28342"/>
        <dbReference type="ChEBI" id="CHEBI:15377"/>
        <dbReference type="ChEBI" id="CHEBI:15378"/>
        <dbReference type="ChEBI" id="CHEBI:33019"/>
        <dbReference type="ChEBI" id="CHEBI:61194"/>
        <dbReference type="ChEBI" id="CHEBI:61382"/>
        <dbReference type="EC" id="3.6.1.66"/>
    </reaction>
</comment>
<dbReference type="GO" id="GO:0035870">
    <property type="term" value="F:dITP diphosphatase activity"/>
    <property type="evidence" value="ECO:0007669"/>
    <property type="project" value="UniProtKB-UniRule"/>
</dbReference>
<organism evidence="12 13">
    <name type="scientific">Raineyella antarctica</name>
    <dbReference type="NCBI Taxonomy" id="1577474"/>
    <lineage>
        <taxon>Bacteria</taxon>
        <taxon>Bacillati</taxon>
        <taxon>Actinomycetota</taxon>
        <taxon>Actinomycetes</taxon>
        <taxon>Propionibacteriales</taxon>
        <taxon>Propionibacteriaceae</taxon>
        <taxon>Raineyella</taxon>
    </lineage>
</organism>
<evidence type="ECO:0000313" key="13">
    <source>
        <dbReference type="Proteomes" id="UP000199086"/>
    </source>
</evidence>
<feature type="binding site" evidence="10">
    <location>
        <begin position="167"/>
        <end position="170"/>
    </location>
    <ligand>
        <name>substrate</name>
    </ligand>
</feature>
<gene>
    <name evidence="12" type="ORF">GA0111570_106146</name>
</gene>
<evidence type="ECO:0000256" key="7">
    <source>
        <dbReference type="ARBA" id="ARBA00023080"/>
    </source>
</evidence>
<feature type="binding site" evidence="10">
    <location>
        <begin position="10"/>
        <end position="15"/>
    </location>
    <ligand>
        <name>substrate</name>
    </ligand>
</feature>
<evidence type="ECO:0000256" key="11">
    <source>
        <dbReference type="RuleBase" id="RU003781"/>
    </source>
</evidence>
<feature type="binding site" evidence="10">
    <location>
        <position position="75"/>
    </location>
    <ligand>
        <name>substrate</name>
    </ligand>
</feature>
<dbReference type="InterPro" id="IPR002637">
    <property type="entry name" value="RdgB/HAM1"/>
</dbReference>
<dbReference type="EC" id="3.6.1.66" evidence="10"/>
<feature type="binding site" evidence="10">
    <location>
        <begin position="195"/>
        <end position="196"/>
    </location>
    <ligand>
        <name>substrate</name>
    </ligand>
</feature>
<dbReference type="EMBL" id="FMYF01000006">
    <property type="protein sequence ID" value="SDB88909.1"/>
    <property type="molecule type" value="Genomic_DNA"/>
</dbReference>
<evidence type="ECO:0000256" key="3">
    <source>
        <dbReference type="ARBA" id="ARBA00022723"/>
    </source>
</evidence>
<dbReference type="GO" id="GO:0036220">
    <property type="term" value="F:ITP diphosphatase activity"/>
    <property type="evidence" value="ECO:0007669"/>
    <property type="project" value="UniProtKB-UniRule"/>
</dbReference>
<accession>A0A1G6H3R2</accession>
<dbReference type="HAMAP" id="MF_01405">
    <property type="entry name" value="Non_canon_purine_NTPase"/>
    <property type="match status" value="1"/>
</dbReference>
<keyword evidence="13" id="KW-1185">Reference proteome</keyword>
<dbReference type="SUPFAM" id="SSF52972">
    <property type="entry name" value="ITPase-like"/>
    <property type="match status" value="1"/>
</dbReference>
<feature type="binding site" evidence="10">
    <location>
        <position position="190"/>
    </location>
    <ligand>
        <name>substrate</name>
    </ligand>
</feature>
<dbReference type="PANTHER" id="PTHR11067">
    <property type="entry name" value="INOSINE TRIPHOSPHATE PYROPHOSPHATASE/HAM1 PROTEIN"/>
    <property type="match status" value="1"/>
</dbReference>
<dbReference type="GO" id="GO:0000166">
    <property type="term" value="F:nucleotide binding"/>
    <property type="evidence" value="ECO:0007669"/>
    <property type="project" value="UniProtKB-KW"/>
</dbReference>
<sequence>MIIDRVVLATNNAKKLVELRRVLAETGLEIEVLGLADFPAYAEPVEDGGTFEENALIKARAAVANLGLPALADDSGLEIDVLNRMPGVRSSRWAGPSCDDEANLQLVLAQIEDVPDERRTARFVCAMALVLPDHAVDPSGRTQGQEFLQRGEMEGHITRAPEGENGFGYDPIFRPVDQERTSAQLSPEEKDAISHRGKAVRAMASFIKGMAEHGAPSGPALD</sequence>
<dbReference type="Proteomes" id="UP000199086">
    <property type="component" value="Unassembled WGS sequence"/>
</dbReference>
<evidence type="ECO:0000256" key="4">
    <source>
        <dbReference type="ARBA" id="ARBA00022741"/>
    </source>
</evidence>
<evidence type="ECO:0000256" key="10">
    <source>
        <dbReference type="HAMAP-Rule" id="MF_01405"/>
    </source>
</evidence>
<dbReference type="Pfam" id="PF01725">
    <property type="entry name" value="Ham1p_like"/>
    <property type="match status" value="1"/>
</dbReference>
<dbReference type="AlphaFoldDB" id="A0A1G6H3R2"/>
<dbReference type="PANTHER" id="PTHR11067:SF9">
    <property type="entry name" value="INOSINE TRIPHOSPHATE PYROPHOSPHATASE"/>
    <property type="match status" value="1"/>
</dbReference>
<keyword evidence="3 10" id="KW-0479">Metal-binding</keyword>
<dbReference type="FunFam" id="3.90.950.10:FF:000001">
    <property type="entry name" value="dITP/XTP pyrophosphatase"/>
    <property type="match status" value="1"/>
</dbReference>
<feature type="binding site" evidence="10">
    <location>
        <position position="74"/>
    </location>
    <ligand>
        <name>Mg(2+)</name>
        <dbReference type="ChEBI" id="CHEBI:18420"/>
    </ligand>
</feature>
<evidence type="ECO:0000256" key="5">
    <source>
        <dbReference type="ARBA" id="ARBA00022801"/>
    </source>
</evidence>
<evidence type="ECO:0000313" key="12">
    <source>
        <dbReference type="EMBL" id="SDB88909.1"/>
    </source>
</evidence>
<evidence type="ECO:0000256" key="6">
    <source>
        <dbReference type="ARBA" id="ARBA00022842"/>
    </source>
</evidence>
<reference evidence="12 13" key="1">
    <citation type="submission" date="2016-06" db="EMBL/GenBank/DDBJ databases">
        <authorList>
            <person name="Olsen C.W."/>
            <person name="Carey S."/>
            <person name="Hinshaw L."/>
            <person name="Karasin A.I."/>
        </authorList>
    </citation>
    <scope>NUCLEOTIDE SEQUENCE [LARGE SCALE GENOMIC DNA]</scope>
    <source>
        <strain evidence="12 13">LZ-22</strain>
    </source>
</reference>